<comment type="pathway">
    <text evidence="1 8 9">Carbohydrate degradation; glycolysis; D-glyceraldehyde 3-phosphate and glycerone phosphate from D-glucose: step 2/4.</text>
</comment>
<evidence type="ECO:0000256" key="4">
    <source>
        <dbReference type="ARBA" id="ARBA00022490"/>
    </source>
</evidence>
<keyword evidence="4 8" id="KW-0963">Cytoplasm</keyword>
<dbReference type="GO" id="GO:0051156">
    <property type="term" value="P:glucose 6-phosphate metabolic process"/>
    <property type="evidence" value="ECO:0007669"/>
    <property type="project" value="TreeGrafter"/>
</dbReference>
<comment type="similarity">
    <text evidence="2 8 9">Belongs to the GPI family.</text>
</comment>
<dbReference type="InterPro" id="IPR035476">
    <property type="entry name" value="SIS_PGI_1"/>
</dbReference>
<feature type="active site" evidence="8">
    <location>
        <position position="426"/>
    </location>
</feature>
<organism evidence="10 11">
    <name type="scientific">Kyrpidia spormannii</name>
    <dbReference type="NCBI Taxonomy" id="2055160"/>
    <lineage>
        <taxon>Bacteria</taxon>
        <taxon>Bacillati</taxon>
        <taxon>Bacillota</taxon>
        <taxon>Bacilli</taxon>
        <taxon>Bacillales</taxon>
        <taxon>Alicyclobacillaceae</taxon>
        <taxon>Kyrpidia</taxon>
    </lineage>
</organism>
<keyword evidence="3 8" id="KW-0312">Gluconeogenesis</keyword>
<dbReference type="CDD" id="cd05015">
    <property type="entry name" value="SIS_PGI_1"/>
    <property type="match status" value="1"/>
</dbReference>
<dbReference type="EC" id="5.3.1.9" evidence="8"/>
<dbReference type="InterPro" id="IPR035482">
    <property type="entry name" value="SIS_PGI_2"/>
</dbReference>
<evidence type="ECO:0000256" key="3">
    <source>
        <dbReference type="ARBA" id="ARBA00022432"/>
    </source>
</evidence>
<keyword evidence="6 8" id="KW-0413">Isomerase</keyword>
<dbReference type="UniPathway" id="UPA00109">
    <property type="reaction ID" value="UER00181"/>
</dbReference>
<accession>A0A6F9E8I4</accession>
<evidence type="ECO:0000256" key="2">
    <source>
        <dbReference type="ARBA" id="ARBA00006604"/>
    </source>
</evidence>
<dbReference type="Proteomes" id="UP000502196">
    <property type="component" value="Chromosome"/>
</dbReference>
<proteinExistence type="inferred from homology"/>
<comment type="subcellular location">
    <subcellularLocation>
        <location evidence="8">Cytoplasm</location>
    </subcellularLocation>
</comment>
<dbReference type="CDD" id="cd05016">
    <property type="entry name" value="SIS_PGI_2"/>
    <property type="match status" value="1"/>
</dbReference>
<evidence type="ECO:0000256" key="9">
    <source>
        <dbReference type="RuleBase" id="RU000612"/>
    </source>
</evidence>
<dbReference type="PANTHER" id="PTHR11469">
    <property type="entry name" value="GLUCOSE-6-PHOSPHATE ISOMERASE"/>
    <property type="match status" value="1"/>
</dbReference>
<evidence type="ECO:0000256" key="8">
    <source>
        <dbReference type="HAMAP-Rule" id="MF_00473"/>
    </source>
</evidence>
<evidence type="ECO:0000313" key="10">
    <source>
        <dbReference type="EMBL" id="CAB3392607.1"/>
    </source>
</evidence>
<keyword evidence="5 8" id="KW-0324">Glycolysis</keyword>
<dbReference type="PRINTS" id="PR00662">
    <property type="entry name" value="G6PISOMERASE"/>
</dbReference>
<dbReference type="GO" id="GO:0097367">
    <property type="term" value="F:carbohydrate derivative binding"/>
    <property type="evidence" value="ECO:0007669"/>
    <property type="project" value="InterPro"/>
</dbReference>
<dbReference type="InterPro" id="IPR001672">
    <property type="entry name" value="G6P_Isomerase"/>
</dbReference>
<evidence type="ECO:0000256" key="6">
    <source>
        <dbReference type="ARBA" id="ARBA00023235"/>
    </source>
</evidence>
<feature type="active site" description="Proton donor" evidence="8">
    <location>
        <position position="282"/>
    </location>
</feature>
<dbReference type="FunFam" id="3.40.50.10490:FF:000016">
    <property type="entry name" value="Glucose-6-phosphate isomerase"/>
    <property type="match status" value="1"/>
</dbReference>
<comment type="caution">
    <text evidence="8">Lacks conserved residue(s) required for the propagation of feature annotation.</text>
</comment>
<dbReference type="PANTHER" id="PTHR11469:SF1">
    <property type="entry name" value="GLUCOSE-6-PHOSPHATE ISOMERASE"/>
    <property type="match status" value="1"/>
</dbReference>
<reference evidence="10 11" key="1">
    <citation type="submission" date="2020-04" db="EMBL/GenBank/DDBJ databases">
        <authorList>
            <person name="Hogendoorn C."/>
        </authorList>
    </citation>
    <scope>NUCLEOTIDE SEQUENCE [LARGE SCALE GENOMIC DNA]</scope>
    <source>
        <strain evidence="10">COOX1</strain>
    </source>
</reference>
<dbReference type="HAMAP" id="MF_00473">
    <property type="entry name" value="G6P_isomerase"/>
    <property type="match status" value="1"/>
</dbReference>
<evidence type="ECO:0000256" key="7">
    <source>
        <dbReference type="ARBA" id="ARBA00029321"/>
    </source>
</evidence>
<dbReference type="GO" id="GO:0006094">
    <property type="term" value="P:gluconeogenesis"/>
    <property type="evidence" value="ECO:0007669"/>
    <property type="project" value="UniProtKB-UniRule"/>
</dbReference>
<sequence>MIRVQVDGAQPWVSGEALRRLMSQLEAAQGRLWDPKEDEGKKGWLTWPEEDHGGLWQEVEATATEIRSRADVAVVVGIGGSYLGARAVTAMLRPGSEISGSRGFPVVFAGYQLSEGELLRLMDDLDDREPALVVVSKSGSTLEPGAAFHLLRTNLERRYGHQARERIYVVTDPERGALREYAVEKGYRRLPIPPDIGGRYSVLTPVGMLPAAVAGIDIRRVLTGARRGWEDCRRLDLWGNPAILYAAARHLLYLQGWMVEALVTYEPRMADFSRWWQQLFGESQGKDGRGLFPAFLHYTTDLHSMGQFVQQGRRLLFETVLDVDGASAPQPAAGEPPDPRVVIPDDVDAASAYLAGKRLDDLQEAAMAAVMEAHREGGVPQLWIEAKGPGEELVGELVFFFEAACALGGYLLGVDPYDQPGVEAYKRKLKARLLSGPVAGV</sequence>
<dbReference type="PROSITE" id="PS51463">
    <property type="entry name" value="P_GLUCOSE_ISOMERASE_3"/>
    <property type="match status" value="1"/>
</dbReference>
<comment type="catalytic activity">
    <reaction evidence="7 8 9">
        <text>alpha-D-glucose 6-phosphate = beta-D-fructose 6-phosphate</text>
        <dbReference type="Rhea" id="RHEA:11816"/>
        <dbReference type="ChEBI" id="CHEBI:57634"/>
        <dbReference type="ChEBI" id="CHEBI:58225"/>
        <dbReference type="EC" id="5.3.1.9"/>
    </reaction>
</comment>
<dbReference type="InterPro" id="IPR018189">
    <property type="entry name" value="Phosphoglucose_isomerase_CS"/>
</dbReference>
<evidence type="ECO:0000256" key="5">
    <source>
        <dbReference type="ARBA" id="ARBA00023152"/>
    </source>
</evidence>
<dbReference type="AlphaFoldDB" id="A0A6F9E8I4"/>
<dbReference type="GO" id="GO:0006096">
    <property type="term" value="P:glycolytic process"/>
    <property type="evidence" value="ECO:0007669"/>
    <property type="project" value="UniProtKB-UniRule"/>
</dbReference>
<dbReference type="SUPFAM" id="SSF53697">
    <property type="entry name" value="SIS domain"/>
    <property type="match status" value="1"/>
</dbReference>
<dbReference type="Gene3D" id="3.40.50.10490">
    <property type="entry name" value="Glucose-6-phosphate isomerase like protein, domain 1"/>
    <property type="match status" value="2"/>
</dbReference>
<comment type="pathway">
    <text evidence="8">Carbohydrate biosynthesis; gluconeogenesis.</text>
</comment>
<dbReference type="PROSITE" id="PS00174">
    <property type="entry name" value="P_GLUCOSE_ISOMERASE_2"/>
    <property type="match status" value="1"/>
</dbReference>
<dbReference type="GO" id="GO:0005829">
    <property type="term" value="C:cytosol"/>
    <property type="evidence" value="ECO:0007669"/>
    <property type="project" value="TreeGrafter"/>
</dbReference>
<dbReference type="GO" id="GO:0004347">
    <property type="term" value="F:glucose-6-phosphate isomerase activity"/>
    <property type="evidence" value="ECO:0007669"/>
    <property type="project" value="UniProtKB-UniRule"/>
</dbReference>
<dbReference type="Pfam" id="PF00342">
    <property type="entry name" value="PGI"/>
    <property type="match status" value="1"/>
</dbReference>
<dbReference type="EMBL" id="LR792683">
    <property type="protein sequence ID" value="CAB3392607.1"/>
    <property type="molecule type" value="Genomic_DNA"/>
</dbReference>
<evidence type="ECO:0000256" key="1">
    <source>
        <dbReference type="ARBA" id="ARBA00004926"/>
    </source>
</evidence>
<name>A0A6F9E8I4_9BACL</name>
<dbReference type="GO" id="GO:0048029">
    <property type="term" value="F:monosaccharide binding"/>
    <property type="evidence" value="ECO:0007669"/>
    <property type="project" value="TreeGrafter"/>
</dbReference>
<dbReference type="UniPathway" id="UPA00138"/>
<dbReference type="InterPro" id="IPR046348">
    <property type="entry name" value="SIS_dom_sf"/>
</dbReference>
<protein>
    <recommendedName>
        <fullName evidence="8">Glucose-6-phosphate isomerase</fullName>
        <shortName evidence="8">GPI</shortName>
        <ecNumber evidence="8">5.3.1.9</ecNumber>
    </recommendedName>
    <alternativeName>
        <fullName evidence="8">Phosphoglucose isomerase</fullName>
        <shortName evidence="8">PGI</shortName>
    </alternativeName>
    <alternativeName>
        <fullName evidence="8">Phosphohexose isomerase</fullName>
        <shortName evidence="8">PHI</shortName>
    </alternativeName>
</protein>
<evidence type="ECO:0000313" key="11">
    <source>
        <dbReference type="Proteomes" id="UP000502196"/>
    </source>
</evidence>
<comment type="function">
    <text evidence="8">Catalyzes the reversible isomerization of glucose-6-phosphate to fructose-6-phosphate.</text>
</comment>
<gene>
    <name evidence="10" type="primary">pgiB</name>
    <name evidence="8" type="synonym">pgi</name>
    <name evidence="10" type="ORF">COOX1_1495</name>
</gene>